<dbReference type="EMBL" id="SJPH01000001">
    <property type="protein sequence ID" value="TWT48245.1"/>
    <property type="molecule type" value="Genomic_DNA"/>
</dbReference>
<dbReference type="GO" id="GO:0004029">
    <property type="term" value="F:aldehyde dehydrogenase (NAD+) activity"/>
    <property type="evidence" value="ECO:0007669"/>
    <property type="project" value="TreeGrafter"/>
</dbReference>
<feature type="domain" description="NAD-dependent epimerase/dehydratase" evidence="1">
    <location>
        <begin position="1"/>
        <end position="219"/>
    </location>
</feature>
<keyword evidence="2" id="KW-0560">Oxidoreductase</keyword>
<dbReference type="EC" id="1.1.1.364" evidence="2"/>
<dbReference type="Gene3D" id="3.40.50.720">
    <property type="entry name" value="NAD(P)-binding Rossmann-like Domain"/>
    <property type="match status" value="1"/>
</dbReference>
<sequence length="344" mass="36845">MVTGATGFIGQRLVERLVARGDDVACVVRSSSQTVALERLGVRLVRAPLEEATGLLQAYRAAFDGNPVEVVHHLAGRVHGRTLAEFLAVNERGTAAVCEAATALPTPPVVIVVSSLAAVGPSAPGMPHDETTTCRPISLYGQSKLAAERAARRWAGKAPISIVRPPLVFGPGDRDGLMLFKAIRALGIHFVPQLQGLPLSLIYADDLVAALLAVAERGERCRDSVAADPQSAPNDSRGVYFAADPVDSSYAQIGRMAAAALERRVWVLCRRKYPLLPAALAGDFYGWFTGKPVVLGSDKLREASASGWLCRSEKIVSMLGWAPAAPAAQRYRETAQWYREAGWL</sequence>
<dbReference type="AlphaFoldDB" id="A0A5C5WDX4"/>
<protein>
    <submittedName>
        <fullName evidence="2">dTDP-4-oxo-6-deoxy-D-allose reductase</fullName>
        <ecNumber evidence="2">1.1.1.364</ecNumber>
    </submittedName>
</protein>
<evidence type="ECO:0000313" key="3">
    <source>
        <dbReference type="Proteomes" id="UP000318995"/>
    </source>
</evidence>
<evidence type="ECO:0000313" key="2">
    <source>
        <dbReference type="EMBL" id="TWT48245.1"/>
    </source>
</evidence>
<name>A0A5C5WDX4_9BACT</name>
<organism evidence="2 3">
    <name type="scientific">Botrimarina hoheduenensis</name>
    <dbReference type="NCBI Taxonomy" id="2528000"/>
    <lineage>
        <taxon>Bacteria</taxon>
        <taxon>Pseudomonadati</taxon>
        <taxon>Planctomycetota</taxon>
        <taxon>Planctomycetia</taxon>
        <taxon>Pirellulales</taxon>
        <taxon>Lacipirellulaceae</taxon>
        <taxon>Botrimarina</taxon>
    </lineage>
</organism>
<dbReference type="GO" id="GO:0005737">
    <property type="term" value="C:cytoplasm"/>
    <property type="evidence" value="ECO:0007669"/>
    <property type="project" value="TreeGrafter"/>
</dbReference>
<dbReference type="SUPFAM" id="SSF51735">
    <property type="entry name" value="NAD(P)-binding Rossmann-fold domains"/>
    <property type="match status" value="1"/>
</dbReference>
<dbReference type="InterPro" id="IPR036291">
    <property type="entry name" value="NAD(P)-bd_dom_sf"/>
</dbReference>
<dbReference type="PANTHER" id="PTHR48079">
    <property type="entry name" value="PROTEIN YEEZ"/>
    <property type="match status" value="1"/>
</dbReference>
<gene>
    <name evidence="2" type="primary">gerKI</name>
    <name evidence="2" type="ORF">Pla111_00050</name>
</gene>
<accession>A0A5C5WDX4</accession>
<reference evidence="2 3" key="1">
    <citation type="submission" date="2019-02" db="EMBL/GenBank/DDBJ databases">
        <title>Deep-cultivation of Planctomycetes and their phenomic and genomic characterization uncovers novel biology.</title>
        <authorList>
            <person name="Wiegand S."/>
            <person name="Jogler M."/>
            <person name="Boedeker C."/>
            <person name="Pinto D."/>
            <person name="Vollmers J."/>
            <person name="Rivas-Marin E."/>
            <person name="Kohn T."/>
            <person name="Peeters S.H."/>
            <person name="Heuer A."/>
            <person name="Rast P."/>
            <person name="Oberbeckmann S."/>
            <person name="Bunk B."/>
            <person name="Jeske O."/>
            <person name="Meyerdierks A."/>
            <person name="Storesund J.E."/>
            <person name="Kallscheuer N."/>
            <person name="Luecker S."/>
            <person name="Lage O.M."/>
            <person name="Pohl T."/>
            <person name="Merkel B.J."/>
            <person name="Hornburger P."/>
            <person name="Mueller R.-W."/>
            <person name="Bruemmer F."/>
            <person name="Labrenz M."/>
            <person name="Spormann A.M."/>
            <person name="Op Den Camp H."/>
            <person name="Overmann J."/>
            <person name="Amann R."/>
            <person name="Jetten M.S.M."/>
            <person name="Mascher T."/>
            <person name="Medema M.H."/>
            <person name="Devos D.P."/>
            <person name="Kaster A.-K."/>
            <person name="Ovreas L."/>
            <person name="Rohde M."/>
            <person name="Galperin M.Y."/>
            <person name="Jogler C."/>
        </authorList>
    </citation>
    <scope>NUCLEOTIDE SEQUENCE [LARGE SCALE GENOMIC DNA]</scope>
    <source>
        <strain evidence="2 3">Pla111</strain>
    </source>
</reference>
<comment type="caution">
    <text evidence="2">The sequence shown here is derived from an EMBL/GenBank/DDBJ whole genome shotgun (WGS) entry which is preliminary data.</text>
</comment>
<dbReference type="InterPro" id="IPR001509">
    <property type="entry name" value="Epimerase_deHydtase"/>
</dbReference>
<dbReference type="Proteomes" id="UP000318995">
    <property type="component" value="Unassembled WGS sequence"/>
</dbReference>
<proteinExistence type="predicted"/>
<dbReference type="Pfam" id="PF01370">
    <property type="entry name" value="Epimerase"/>
    <property type="match status" value="1"/>
</dbReference>
<evidence type="ECO:0000259" key="1">
    <source>
        <dbReference type="Pfam" id="PF01370"/>
    </source>
</evidence>
<dbReference type="InterPro" id="IPR051783">
    <property type="entry name" value="NAD(P)-dependent_oxidoreduct"/>
</dbReference>
<keyword evidence="3" id="KW-1185">Reference proteome</keyword>
<dbReference type="PANTHER" id="PTHR48079:SF6">
    <property type="entry name" value="NAD(P)-BINDING DOMAIN-CONTAINING PROTEIN-RELATED"/>
    <property type="match status" value="1"/>
</dbReference>